<dbReference type="Proteomes" id="UP000033514">
    <property type="component" value="Unassembled WGS sequence"/>
</dbReference>
<accession>A0A0F5LF71</accession>
<proteinExistence type="predicted"/>
<dbReference type="SMART" id="SM00267">
    <property type="entry name" value="GGDEF"/>
    <property type="match status" value="1"/>
</dbReference>
<organism evidence="3 4">
    <name type="scientific">Devosia soli</name>
    <dbReference type="NCBI Taxonomy" id="361041"/>
    <lineage>
        <taxon>Bacteria</taxon>
        <taxon>Pseudomonadati</taxon>
        <taxon>Pseudomonadota</taxon>
        <taxon>Alphaproteobacteria</taxon>
        <taxon>Hyphomicrobiales</taxon>
        <taxon>Devosiaceae</taxon>
        <taxon>Devosia</taxon>
    </lineage>
</organism>
<dbReference type="PANTHER" id="PTHR44757">
    <property type="entry name" value="DIGUANYLATE CYCLASE DGCP"/>
    <property type="match status" value="1"/>
</dbReference>
<feature type="domain" description="EAL" evidence="1">
    <location>
        <begin position="267"/>
        <end position="515"/>
    </location>
</feature>
<dbReference type="InterPro" id="IPR052155">
    <property type="entry name" value="Biofilm_reg_signaling"/>
</dbReference>
<dbReference type="Pfam" id="PF00563">
    <property type="entry name" value="EAL"/>
    <property type="match status" value="1"/>
</dbReference>
<evidence type="ECO:0000259" key="1">
    <source>
        <dbReference type="PROSITE" id="PS50883"/>
    </source>
</evidence>
<dbReference type="InterPro" id="IPR043128">
    <property type="entry name" value="Rev_trsase/Diguanyl_cyclase"/>
</dbReference>
<gene>
    <name evidence="3" type="ORF">VW35_01885</name>
</gene>
<evidence type="ECO:0000313" key="4">
    <source>
        <dbReference type="Proteomes" id="UP000033514"/>
    </source>
</evidence>
<dbReference type="PANTHER" id="PTHR44757:SF2">
    <property type="entry name" value="BIOFILM ARCHITECTURE MAINTENANCE PROTEIN MBAA"/>
    <property type="match status" value="1"/>
</dbReference>
<dbReference type="InterPro" id="IPR029787">
    <property type="entry name" value="Nucleotide_cyclase"/>
</dbReference>
<dbReference type="Pfam" id="PF00990">
    <property type="entry name" value="GGDEF"/>
    <property type="match status" value="1"/>
</dbReference>
<evidence type="ECO:0000259" key="2">
    <source>
        <dbReference type="PROSITE" id="PS50887"/>
    </source>
</evidence>
<dbReference type="SUPFAM" id="SSF55073">
    <property type="entry name" value="Nucleotide cyclase"/>
    <property type="match status" value="1"/>
</dbReference>
<dbReference type="Gene3D" id="3.30.70.270">
    <property type="match status" value="1"/>
</dbReference>
<sequence length="521" mass="57214">MPGFDAILDSLPDPVLLLEAQGAILWCNTAANRAFEQVDPSLPVSAIFPRLTQSLPAVTAPVHLQLESGHQKFEATLTRLDANFIILTARAPQSTSLTRDDVDELTGAAKRNALMRAIDGELAGARQFAVHCIDLDRFKVINDTLGHGVGDLLLQKVADRLKSACRAGDMVARLGGDEFVILQRDVPSSEEAERLSARIVDLVGRTYVLSGHTINIGASVGVALREERQQARDLLRDADLALYEAKRAGKGRFRVFEPDMQVSLRERRELEIDLRRALALRQFRLNYQPFVELEGNNIRGFEALLRWQHPVRGNVPPLDFIPMAEETGLIVKIGEWVLRTACEAAVSWPENLTIAVNVSPLQFKSDNLLDTVEATLKETGLAANRLELEITESALLDDTENVLATLHALRGLGVKISMDDFGTGYSSLSYLQKFPFDKIKIDRSFVVGESSDSQAILKAVAGLGSSLGIAITAEGVETSDQLEHIRSQNCTHVQGYFTGRPMNDAAVADLLQSQMRKNTNA</sequence>
<dbReference type="STRING" id="361041.VW35_01885"/>
<dbReference type="InterPro" id="IPR035919">
    <property type="entry name" value="EAL_sf"/>
</dbReference>
<dbReference type="AlphaFoldDB" id="A0A0F5LF71"/>
<comment type="caution">
    <text evidence="3">The sequence shown here is derived from an EMBL/GenBank/DDBJ whole genome shotgun (WGS) entry which is preliminary data.</text>
</comment>
<dbReference type="InterPro" id="IPR000160">
    <property type="entry name" value="GGDEF_dom"/>
</dbReference>
<dbReference type="CDD" id="cd01948">
    <property type="entry name" value="EAL"/>
    <property type="match status" value="1"/>
</dbReference>
<dbReference type="PROSITE" id="PS50883">
    <property type="entry name" value="EAL"/>
    <property type="match status" value="1"/>
</dbReference>
<dbReference type="NCBIfam" id="TIGR00254">
    <property type="entry name" value="GGDEF"/>
    <property type="match status" value="1"/>
</dbReference>
<feature type="domain" description="GGDEF" evidence="2">
    <location>
        <begin position="126"/>
        <end position="258"/>
    </location>
</feature>
<dbReference type="SMART" id="SM00052">
    <property type="entry name" value="EAL"/>
    <property type="match status" value="1"/>
</dbReference>
<dbReference type="EMBL" id="LAJG01000005">
    <property type="protein sequence ID" value="KKB80955.1"/>
    <property type="molecule type" value="Genomic_DNA"/>
</dbReference>
<dbReference type="PROSITE" id="PS50887">
    <property type="entry name" value="GGDEF"/>
    <property type="match status" value="1"/>
</dbReference>
<name>A0A0F5LF71_9HYPH</name>
<keyword evidence="4" id="KW-1185">Reference proteome</keyword>
<reference evidence="3 4" key="1">
    <citation type="submission" date="2015-03" db="EMBL/GenBank/DDBJ databases">
        <authorList>
            <person name="Hassan Y.I."/>
            <person name="Lepp D."/>
            <person name="Zhou T."/>
        </authorList>
    </citation>
    <scope>NUCLEOTIDE SEQUENCE [LARGE SCALE GENOMIC DNA]</scope>
    <source>
        <strain evidence="3 4">GH2-10</strain>
    </source>
</reference>
<protein>
    <submittedName>
        <fullName evidence="3">Diguanylate cyclase</fullName>
    </submittedName>
</protein>
<dbReference type="InterPro" id="IPR001633">
    <property type="entry name" value="EAL_dom"/>
</dbReference>
<dbReference type="PATRIC" id="fig|361041.3.peg.3762"/>
<dbReference type="SUPFAM" id="SSF141868">
    <property type="entry name" value="EAL domain-like"/>
    <property type="match status" value="1"/>
</dbReference>
<dbReference type="CDD" id="cd01949">
    <property type="entry name" value="GGDEF"/>
    <property type="match status" value="1"/>
</dbReference>
<dbReference type="Gene3D" id="3.20.20.450">
    <property type="entry name" value="EAL domain"/>
    <property type="match status" value="1"/>
</dbReference>
<evidence type="ECO:0000313" key="3">
    <source>
        <dbReference type="EMBL" id="KKB80955.1"/>
    </source>
</evidence>